<organism evidence="2 3">
    <name type="scientific">Hymenobacter cavernae</name>
    <dbReference type="NCBI Taxonomy" id="2044852"/>
    <lineage>
        <taxon>Bacteria</taxon>
        <taxon>Pseudomonadati</taxon>
        <taxon>Bacteroidota</taxon>
        <taxon>Cytophagia</taxon>
        <taxon>Cytophagales</taxon>
        <taxon>Hymenobacteraceae</taxon>
        <taxon>Hymenobacter</taxon>
    </lineage>
</organism>
<dbReference type="EMBL" id="BMHT01000002">
    <property type="protein sequence ID" value="GGF04532.1"/>
    <property type="molecule type" value="Genomic_DNA"/>
</dbReference>
<name>A0ABQ1TV47_9BACT</name>
<evidence type="ECO:0000313" key="2">
    <source>
        <dbReference type="EMBL" id="GGF04532.1"/>
    </source>
</evidence>
<sequence>MRHFLLLSAFFLLNLLTACDPGPKVGPRLDFVGSSRFTTSDQVVPTPGDTLSSLIYADNRDTVRSTSNDDDYTYLSNFRAYVTYEPGPTPSTYPNGRQTNLPKREYLYVDSVLAPSTSRFVFRHDFTARTTSGRETWRFEITDAEGRIAGRQYRLTVRRNDSAAVVHTYSVLLQAPLTLTPARRSFLDVTNGLAFNGYATKSPKVQRSVDLAYVPGNNNGLGLAAPNADAAAMSKAGTSAWPMKTKTELRETTLTTNDFNGANDEAALINGFNAAGDITSYIPSLSENKVIAFRANPNTDSARTGLILVQRILPTTTPTVLLQVRVSKRPLQ</sequence>
<comment type="caution">
    <text evidence="2">The sequence shown here is derived from an EMBL/GenBank/DDBJ whole genome shotgun (WGS) entry which is preliminary data.</text>
</comment>
<dbReference type="RefSeq" id="WP_188812598.1">
    <property type="nucleotide sequence ID" value="NZ_BMHT01000002.1"/>
</dbReference>
<proteinExistence type="predicted"/>
<feature type="chain" id="PRO_5047203095" evidence="1">
    <location>
        <begin position="19"/>
        <end position="332"/>
    </location>
</feature>
<dbReference type="Proteomes" id="UP000632273">
    <property type="component" value="Unassembled WGS sequence"/>
</dbReference>
<feature type="signal peptide" evidence="1">
    <location>
        <begin position="1"/>
        <end position="18"/>
    </location>
</feature>
<accession>A0ABQ1TV47</accession>
<protein>
    <submittedName>
        <fullName evidence="2">Uncharacterized protein</fullName>
    </submittedName>
</protein>
<keyword evidence="1" id="KW-0732">Signal</keyword>
<gene>
    <name evidence="2" type="ORF">GCM10011383_14550</name>
</gene>
<keyword evidence="3" id="KW-1185">Reference proteome</keyword>
<reference evidence="3" key="1">
    <citation type="journal article" date="2019" name="Int. J. Syst. Evol. Microbiol.">
        <title>The Global Catalogue of Microorganisms (GCM) 10K type strain sequencing project: providing services to taxonomists for standard genome sequencing and annotation.</title>
        <authorList>
            <consortium name="The Broad Institute Genomics Platform"/>
            <consortium name="The Broad Institute Genome Sequencing Center for Infectious Disease"/>
            <person name="Wu L."/>
            <person name="Ma J."/>
        </authorList>
    </citation>
    <scope>NUCLEOTIDE SEQUENCE [LARGE SCALE GENOMIC DNA]</scope>
    <source>
        <strain evidence="3">CGMCC 1.15197</strain>
    </source>
</reference>
<dbReference type="PROSITE" id="PS51257">
    <property type="entry name" value="PROKAR_LIPOPROTEIN"/>
    <property type="match status" value="1"/>
</dbReference>
<evidence type="ECO:0000313" key="3">
    <source>
        <dbReference type="Proteomes" id="UP000632273"/>
    </source>
</evidence>
<evidence type="ECO:0000256" key="1">
    <source>
        <dbReference type="SAM" id="SignalP"/>
    </source>
</evidence>